<dbReference type="Proteomes" id="UP000004221">
    <property type="component" value="Unassembled WGS sequence"/>
</dbReference>
<accession>I4EN57</accession>
<name>I4EN57_9BACT</name>
<dbReference type="AlphaFoldDB" id="I4EN57"/>
<comment type="caution">
    <text evidence="1">The sequence shown here is derived from an EMBL/GenBank/DDBJ whole genome shotgun (WGS) entry which is preliminary data.</text>
</comment>
<keyword evidence="1" id="KW-0689">Ribosomal protein</keyword>
<keyword evidence="2" id="KW-1185">Reference proteome</keyword>
<evidence type="ECO:0000313" key="2">
    <source>
        <dbReference type="Proteomes" id="UP000004221"/>
    </source>
</evidence>
<dbReference type="Pfam" id="PF06325">
    <property type="entry name" value="PrmA"/>
    <property type="match status" value="1"/>
</dbReference>
<dbReference type="GO" id="GO:0005840">
    <property type="term" value="C:ribosome"/>
    <property type="evidence" value="ECO:0007669"/>
    <property type="project" value="UniProtKB-KW"/>
</dbReference>
<evidence type="ECO:0000313" key="1">
    <source>
        <dbReference type="EMBL" id="CCF86120.1"/>
    </source>
</evidence>
<keyword evidence="1" id="KW-0687">Ribonucleoprotein</keyword>
<gene>
    <name evidence="1" type="ORF">NITHO_750001</name>
</gene>
<keyword evidence="1" id="KW-0808">Transferase</keyword>
<dbReference type="EMBL" id="CAGS01000710">
    <property type="protein sequence ID" value="CCF86120.1"/>
    <property type="molecule type" value="Genomic_DNA"/>
</dbReference>
<dbReference type="Gene3D" id="3.40.50.150">
    <property type="entry name" value="Vaccinia Virus protein VP39"/>
    <property type="match status" value="1"/>
</dbReference>
<keyword evidence="1" id="KW-0489">Methyltransferase</keyword>
<dbReference type="GO" id="GO:0032259">
    <property type="term" value="P:methylation"/>
    <property type="evidence" value="ECO:0007669"/>
    <property type="project" value="UniProtKB-KW"/>
</dbReference>
<proteinExistence type="predicted"/>
<reference evidence="1 2" key="1">
    <citation type="journal article" date="2012" name="ISME J.">
        <title>Nitrification expanded: discovery, physiology and genomics of a nitrite-oxidizing bacterium from the phylum Chloroflexi.</title>
        <authorList>
            <person name="Sorokin D.Y."/>
            <person name="Lucker S."/>
            <person name="Vejmelkova D."/>
            <person name="Kostrikina N.A."/>
            <person name="Kleerebezem R."/>
            <person name="Rijpstra W.I."/>
            <person name="Damste J.S."/>
            <person name="Le Paslier D."/>
            <person name="Muyzer G."/>
            <person name="Wagner M."/>
            <person name="van Loosdrecht M.C."/>
            <person name="Daims H."/>
        </authorList>
    </citation>
    <scope>NUCLEOTIDE SEQUENCE [LARGE SCALE GENOMIC DNA]</scope>
    <source>
        <strain evidence="2">none</strain>
    </source>
</reference>
<dbReference type="GO" id="GO:0008168">
    <property type="term" value="F:methyltransferase activity"/>
    <property type="evidence" value="ECO:0007669"/>
    <property type="project" value="UniProtKB-KW"/>
</dbReference>
<dbReference type="InterPro" id="IPR029063">
    <property type="entry name" value="SAM-dependent_MTases_sf"/>
</dbReference>
<dbReference type="SUPFAM" id="SSF53335">
    <property type="entry name" value="S-adenosyl-L-methionine-dependent methyltransferases"/>
    <property type="match status" value="1"/>
</dbReference>
<protein>
    <submittedName>
        <fullName evidence="1">Ribosomal protein L11 methyltransferase</fullName>
    </submittedName>
</protein>
<sequence length="92" mass="9739">MTGRVRAIGGDITESVPGGGEYDLVVANIISRILIVGAPMLAAAVRSSGLLVLSGVIEAHEPEVLDVFQRAGFTIRDRRVVGDWVALVLARE</sequence>
<organism evidence="1 2">
    <name type="scientific">Nitrolancea hollandica Lb</name>
    <dbReference type="NCBI Taxonomy" id="1129897"/>
    <lineage>
        <taxon>Bacteria</taxon>
        <taxon>Pseudomonadati</taxon>
        <taxon>Thermomicrobiota</taxon>
        <taxon>Thermomicrobia</taxon>
        <taxon>Sphaerobacterales</taxon>
        <taxon>Sphaerobacterineae</taxon>
        <taxon>Sphaerobacteraceae</taxon>
        <taxon>Nitrolancea</taxon>
    </lineage>
</organism>